<gene>
    <name evidence="10" type="ORF">g.26331</name>
</gene>
<feature type="region of interest" description="Disordered" evidence="8">
    <location>
        <begin position="277"/>
        <end position="305"/>
    </location>
</feature>
<feature type="non-terminal residue" evidence="10">
    <location>
        <position position="874"/>
    </location>
</feature>
<dbReference type="EMBL" id="GECU01016997">
    <property type="protein sequence ID" value="JAS90709.1"/>
    <property type="molecule type" value="Transcribed_RNA"/>
</dbReference>
<dbReference type="FunFam" id="3.30.200.20:FF:000020">
    <property type="entry name" value="Protein kinase C, alpha"/>
    <property type="match status" value="1"/>
</dbReference>
<feature type="compositionally biased region" description="Basic and acidic residues" evidence="8">
    <location>
        <begin position="291"/>
        <end position="305"/>
    </location>
</feature>
<dbReference type="GO" id="GO:0005524">
    <property type="term" value="F:ATP binding"/>
    <property type="evidence" value="ECO:0007669"/>
    <property type="project" value="UniProtKB-UniRule"/>
</dbReference>
<dbReference type="PROSITE" id="PS00107">
    <property type="entry name" value="PROTEIN_KINASE_ATP"/>
    <property type="match status" value="1"/>
</dbReference>
<dbReference type="AlphaFoldDB" id="A0A1B6IUU1"/>
<name>A0A1B6IUU1_9HEMI</name>
<evidence type="ECO:0000313" key="10">
    <source>
        <dbReference type="EMBL" id="JAS90709.1"/>
    </source>
</evidence>
<proteinExistence type="predicted"/>
<dbReference type="Gene3D" id="1.10.510.10">
    <property type="entry name" value="Transferase(Phosphotransferase) domain 1"/>
    <property type="match status" value="1"/>
</dbReference>
<evidence type="ECO:0000256" key="7">
    <source>
        <dbReference type="PROSITE-ProRule" id="PRU10141"/>
    </source>
</evidence>
<feature type="compositionally biased region" description="Polar residues" evidence="8">
    <location>
        <begin position="197"/>
        <end position="208"/>
    </location>
</feature>
<dbReference type="InterPro" id="IPR000719">
    <property type="entry name" value="Prot_kinase_dom"/>
</dbReference>
<feature type="region of interest" description="Disordered" evidence="8">
    <location>
        <begin position="172"/>
        <end position="228"/>
    </location>
</feature>
<dbReference type="InterPro" id="IPR008271">
    <property type="entry name" value="Ser/Thr_kinase_AS"/>
</dbReference>
<feature type="compositionally biased region" description="Acidic residues" evidence="8">
    <location>
        <begin position="607"/>
        <end position="645"/>
    </location>
</feature>
<protein>
    <recommendedName>
        <fullName evidence="9">Protein kinase domain-containing protein</fullName>
    </recommendedName>
</protein>
<keyword evidence="2" id="KW-0597">Phosphoprotein</keyword>
<accession>A0A1B6IUU1</accession>
<dbReference type="Pfam" id="PF00069">
    <property type="entry name" value="Pkinase"/>
    <property type="match status" value="1"/>
</dbReference>
<feature type="compositionally biased region" description="Basic and acidic residues" evidence="8">
    <location>
        <begin position="475"/>
        <end position="498"/>
    </location>
</feature>
<feature type="compositionally biased region" description="Low complexity" evidence="8">
    <location>
        <begin position="412"/>
        <end position="424"/>
    </location>
</feature>
<dbReference type="SUPFAM" id="SSF56112">
    <property type="entry name" value="Protein kinase-like (PK-like)"/>
    <property type="match status" value="1"/>
</dbReference>
<evidence type="ECO:0000256" key="2">
    <source>
        <dbReference type="ARBA" id="ARBA00022553"/>
    </source>
</evidence>
<keyword evidence="5" id="KW-0418">Kinase</keyword>
<feature type="region of interest" description="Disordered" evidence="8">
    <location>
        <begin position="606"/>
        <end position="680"/>
    </location>
</feature>
<feature type="region of interest" description="Disordered" evidence="8">
    <location>
        <begin position="406"/>
        <end position="582"/>
    </location>
</feature>
<dbReference type="Gene3D" id="3.30.200.20">
    <property type="entry name" value="Phosphorylase Kinase, domain 1"/>
    <property type="match status" value="1"/>
</dbReference>
<keyword evidence="3" id="KW-0808">Transferase</keyword>
<feature type="domain" description="Protein kinase" evidence="9">
    <location>
        <begin position="693"/>
        <end position="874"/>
    </location>
</feature>
<feature type="region of interest" description="Disordered" evidence="8">
    <location>
        <begin position="52"/>
        <end position="77"/>
    </location>
</feature>
<keyword evidence="4 7" id="KW-0547">Nucleotide-binding</keyword>
<feature type="compositionally biased region" description="Basic and acidic residues" evidence="8">
    <location>
        <begin position="425"/>
        <end position="448"/>
    </location>
</feature>
<feature type="binding site" evidence="7">
    <location>
        <position position="722"/>
    </location>
    <ligand>
        <name>ATP</name>
        <dbReference type="ChEBI" id="CHEBI:30616"/>
    </ligand>
</feature>
<organism evidence="10">
    <name type="scientific">Homalodisca liturata</name>
    <dbReference type="NCBI Taxonomy" id="320908"/>
    <lineage>
        <taxon>Eukaryota</taxon>
        <taxon>Metazoa</taxon>
        <taxon>Ecdysozoa</taxon>
        <taxon>Arthropoda</taxon>
        <taxon>Hexapoda</taxon>
        <taxon>Insecta</taxon>
        <taxon>Pterygota</taxon>
        <taxon>Neoptera</taxon>
        <taxon>Paraneoptera</taxon>
        <taxon>Hemiptera</taxon>
        <taxon>Auchenorrhyncha</taxon>
        <taxon>Membracoidea</taxon>
        <taxon>Cicadellidae</taxon>
        <taxon>Cicadellinae</taxon>
        <taxon>Proconiini</taxon>
        <taxon>Homalodisca</taxon>
    </lineage>
</organism>
<feature type="compositionally biased region" description="Polar residues" evidence="8">
    <location>
        <begin position="176"/>
        <end position="190"/>
    </location>
</feature>
<dbReference type="PROSITE" id="PS50011">
    <property type="entry name" value="PROTEIN_KINASE_DOM"/>
    <property type="match status" value="1"/>
</dbReference>
<evidence type="ECO:0000259" key="9">
    <source>
        <dbReference type="PROSITE" id="PS50011"/>
    </source>
</evidence>
<dbReference type="FunFam" id="1.10.510.10:FF:000634">
    <property type="entry name" value="Protein kinase C"/>
    <property type="match status" value="1"/>
</dbReference>
<evidence type="ECO:0000256" key="3">
    <source>
        <dbReference type="ARBA" id="ARBA00022679"/>
    </source>
</evidence>
<dbReference type="GO" id="GO:0004674">
    <property type="term" value="F:protein serine/threonine kinase activity"/>
    <property type="evidence" value="ECO:0007669"/>
    <property type="project" value="UniProtKB-KW"/>
</dbReference>
<dbReference type="InterPro" id="IPR011009">
    <property type="entry name" value="Kinase-like_dom_sf"/>
</dbReference>
<dbReference type="PANTHER" id="PTHR24351">
    <property type="entry name" value="RIBOSOMAL PROTEIN S6 KINASE"/>
    <property type="match status" value="1"/>
</dbReference>
<evidence type="ECO:0000256" key="4">
    <source>
        <dbReference type="ARBA" id="ARBA00022741"/>
    </source>
</evidence>
<keyword evidence="1" id="KW-0723">Serine/threonine-protein kinase</keyword>
<evidence type="ECO:0000256" key="6">
    <source>
        <dbReference type="ARBA" id="ARBA00022840"/>
    </source>
</evidence>
<dbReference type="PROSITE" id="PS00108">
    <property type="entry name" value="PROTEIN_KINASE_ST"/>
    <property type="match status" value="1"/>
</dbReference>
<reference evidence="10" key="1">
    <citation type="submission" date="2015-11" db="EMBL/GenBank/DDBJ databases">
        <title>De novo transcriptome assembly of four potential Pierce s Disease insect vectors from Arizona vineyards.</title>
        <authorList>
            <person name="Tassone E.E."/>
        </authorList>
    </citation>
    <scope>NUCLEOTIDE SEQUENCE</scope>
</reference>
<feature type="compositionally biased region" description="Low complexity" evidence="8">
    <location>
        <begin position="553"/>
        <end position="563"/>
    </location>
</feature>
<evidence type="ECO:0000256" key="1">
    <source>
        <dbReference type="ARBA" id="ARBA00022527"/>
    </source>
</evidence>
<dbReference type="InterPro" id="IPR017441">
    <property type="entry name" value="Protein_kinase_ATP_BS"/>
</dbReference>
<evidence type="ECO:0000256" key="5">
    <source>
        <dbReference type="ARBA" id="ARBA00022777"/>
    </source>
</evidence>
<feature type="compositionally biased region" description="Basic and acidic residues" evidence="8">
    <location>
        <begin position="522"/>
        <end position="543"/>
    </location>
</feature>
<keyword evidence="6 7" id="KW-0067">ATP-binding</keyword>
<dbReference type="SMART" id="SM00220">
    <property type="entry name" value="S_TKc"/>
    <property type="match status" value="1"/>
</dbReference>
<feature type="compositionally biased region" description="Basic and acidic residues" evidence="8">
    <location>
        <begin position="564"/>
        <end position="582"/>
    </location>
</feature>
<evidence type="ECO:0000256" key="8">
    <source>
        <dbReference type="SAM" id="MobiDB-lite"/>
    </source>
</evidence>
<sequence>TPVLQKKDIKVDDLIDEITEMGRKTEANANNMSNSTTPVVQNKQIIQGIVKPKFGTPEPGRKFISNVAPKSNPSTPVLKKKQLPLESSPLILQQKFGTPELGRKKLVNVAPKSDPCTPVMAKKQIVGPKMDLPIEVSMVQSEKKYNSSEAEKSIPDASKNISIDENKIGITDMAEKNSSVNDSTEMSSDTVNDKQKTNAMTEIQTDKSGQVDINLENEKSKIPVTKQGDITTPLSKEITKQGVNAEKPVTKEKTAPSKVEGLKNLFSKTGTVEENVKGVNNVKTSNTKSQDNTDGKELGSKSVPKLEGKIEKLVKDGNALANKKEEKSTSVKKLIKQNAVDEISEKTLVKDKHDPEKLGDTDIKLLSHENQSETKVKHIVPTQTKSAETMKSALYQDKPIELISKKVEIDQSNTSTSKLELSSKLIKDNKEVGMKKESPKKELIAVKESRKKRIKSESDVPEDIDAQDGNSNATDAERKGSKTIEKSKSLDETKTEKSSKKKKKSKDKDSGNKKGNSKSPKKLKDVKQSSLDVKEIIQEKKSQNETQKQTATSNSKGSSSVNQSEDKGSDTKTVERNDLSKSELRLLHFINKCIRLSADNENISVDMSDEDESSSSDYTSDSDSEYTSDSEEDTLTDESSEDDGSSESRDHGSPTRRHSNAALSLDEERSHPGRVTPPATTIPKFRKYTLEDFQFLKVLGKGSFGKVLLAELRGTQYYYAVKCLKKDVVLEDDDVECTLIERKVLALGTNHPYLCHLFCTFQTDSHLFFVMEYLNGGDLMFHIQQQGRFDEGRARFYAAEIVSGLKFLHKKGIIYRDLKLDNILLDFDGHVRIADFGMCKLQIFLDRTADTFCGTPDYMAPEIIKGLKYNQCVD</sequence>
<feature type="non-terminal residue" evidence="10">
    <location>
        <position position="1"/>
    </location>
</feature>